<dbReference type="RefSeq" id="WP_153824144.1">
    <property type="nucleotide sequence ID" value="NZ_WJIE01000017.1"/>
</dbReference>
<dbReference type="AlphaFoldDB" id="A0A6N7Q510"/>
<evidence type="ECO:0000313" key="1">
    <source>
        <dbReference type="EMBL" id="MRG97354.1"/>
    </source>
</evidence>
<organism evidence="1 2">
    <name type="scientific">Polyangium spumosum</name>
    <dbReference type="NCBI Taxonomy" id="889282"/>
    <lineage>
        <taxon>Bacteria</taxon>
        <taxon>Pseudomonadati</taxon>
        <taxon>Myxococcota</taxon>
        <taxon>Polyangia</taxon>
        <taxon>Polyangiales</taxon>
        <taxon>Polyangiaceae</taxon>
        <taxon>Polyangium</taxon>
    </lineage>
</organism>
<gene>
    <name evidence="1" type="ORF">GF068_36325</name>
</gene>
<reference evidence="1 2" key="1">
    <citation type="submission" date="2019-10" db="EMBL/GenBank/DDBJ databases">
        <title>A soil myxobacterium in the family Polyangiaceae.</title>
        <authorList>
            <person name="Li Y."/>
            <person name="Wang J."/>
        </authorList>
    </citation>
    <scope>NUCLEOTIDE SEQUENCE [LARGE SCALE GENOMIC DNA]</scope>
    <source>
        <strain evidence="1 2">DSM 14734</strain>
    </source>
</reference>
<dbReference type="Proteomes" id="UP000440224">
    <property type="component" value="Unassembled WGS sequence"/>
</dbReference>
<protein>
    <recommendedName>
        <fullName evidence="3">DUF4351 domain-containing protein</fullName>
    </recommendedName>
</protein>
<dbReference type="EMBL" id="WJIE01000017">
    <property type="protein sequence ID" value="MRG97354.1"/>
    <property type="molecule type" value="Genomic_DNA"/>
</dbReference>
<accession>A0A6N7Q510</accession>
<proteinExistence type="predicted"/>
<keyword evidence="2" id="KW-1185">Reference proteome</keyword>
<dbReference type="PANTHER" id="PTHR34613">
    <property type="entry name" value="SLL0800 PROTEIN"/>
    <property type="match status" value="1"/>
</dbReference>
<sequence length="304" mass="32852">MPSVLHEALVELFRNRPVLAAELLAEALSVPLPRFTEARIEAADLTDIIPREMRADLLVLLVEERPVLVIVVEVQLQWDADKSFVWPAYIAGARARYRCPACLLVVTPDAALASRLAKPIELGPGQGAVAPLVLGPAGVPVVTDIGEATRRPELAVLSALSHGQTDKGLEVAAVALAASTGVEGAERKALYADLVLSSLGEAARKAFEELGKMRNYEYQSEIVRELIAKGLVQGRAEGREEGREEGLRPLVHMVERRLRRALTSAERSSLVEHLREQGPDEVGDAVLDLSPEKLAAWLGATNGH</sequence>
<evidence type="ECO:0000313" key="2">
    <source>
        <dbReference type="Proteomes" id="UP000440224"/>
    </source>
</evidence>
<name>A0A6N7Q510_9BACT</name>
<dbReference type="PANTHER" id="PTHR34613:SF1">
    <property type="entry name" value="SLL6017 PROTEIN"/>
    <property type="match status" value="1"/>
</dbReference>
<evidence type="ECO:0008006" key="3">
    <source>
        <dbReference type="Google" id="ProtNLM"/>
    </source>
</evidence>
<dbReference type="OrthoDB" id="5523021at2"/>
<comment type="caution">
    <text evidence="1">The sequence shown here is derived from an EMBL/GenBank/DDBJ whole genome shotgun (WGS) entry which is preliminary data.</text>
</comment>